<feature type="transmembrane region" description="Helical" evidence="1">
    <location>
        <begin position="12"/>
        <end position="32"/>
    </location>
</feature>
<sequence length="122" mass="13805">MAPGSGWKVLVHWALCFCWRFSILLGVLVPYLADLMERFFMRVALLLGIQHLAGFSMGSWSDAPIDIVQVIVEKINEHSDSLHFGAVCKPWRSVYMENRHRLPYKLPMPSSPTCGSIAFVLV</sequence>
<accession>A0A6I9S6N7</accession>
<dbReference type="OrthoDB" id="601048at2759"/>
<protein>
    <submittedName>
        <fullName evidence="3">F-box/kelch-repeat protein At5g24040</fullName>
    </submittedName>
</protein>
<organism evidence="2 3">
    <name type="scientific">Elaeis guineensis var. tenera</name>
    <name type="common">Oil palm</name>
    <dbReference type="NCBI Taxonomy" id="51953"/>
    <lineage>
        <taxon>Eukaryota</taxon>
        <taxon>Viridiplantae</taxon>
        <taxon>Streptophyta</taxon>
        <taxon>Embryophyta</taxon>
        <taxon>Tracheophyta</taxon>
        <taxon>Spermatophyta</taxon>
        <taxon>Magnoliopsida</taxon>
        <taxon>Liliopsida</taxon>
        <taxon>Arecaceae</taxon>
        <taxon>Arecoideae</taxon>
        <taxon>Cocoseae</taxon>
        <taxon>Elaeidinae</taxon>
        <taxon>Elaeis</taxon>
    </lineage>
</organism>
<proteinExistence type="predicted"/>
<reference evidence="3" key="1">
    <citation type="submission" date="2025-08" db="UniProtKB">
        <authorList>
            <consortium name="RefSeq"/>
        </authorList>
    </citation>
    <scope>IDENTIFICATION</scope>
</reference>
<dbReference type="Proteomes" id="UP000504607">
    <property type="component" value="Chromosome 14"/>
</dbReference>
<dbReference type="GeneID" id="105057518"/>
<keyword evidence="1" id="KW-1133">Transmembrane helix</keyword>
<name>A0A6I9S6N7_ELAGV</name>
<evidence type="ECO:0000256" key="1">
    <source>
        <dbReference type="SAM" id="Phobius"/>
    </source>
</evidence>
<dbReference type="AlphaFoldDB" id="A0A6I9S6N7"/>
<gene>
    <name evidence="3" type="primary">LOC105057518</name>
</gene>
<dbReference type="InParanoid" id="A0A6I9S6N7"/>
<keyword evidence="1" id="KW-0812">Transmembrane</keyword>
<evidence type="ECO:0000313" key="3">
    <source>
        <dbReference type="RefSeq" id="XP_010938458.1"/>
    </source>
</evidence>
<keyword evidence="2" id="KW-1185">Reference proteome</keyword>
<dbReference type="KEGG" id="egu:105057518"/>
<evidence type="ECO:0000313" key="2">
    <source>
        <dbReference type="Proteomes" id="UP000504607"/>
    </source>
</evidence>
<dbReference type="RefSeq" id="XP_010938458.1">
    <property type="nucleotide sequence ID" value="XM_010940156.3"/>
</dbReference>
<keyword evidence="1" id="KW-0472">Membrane</keyword>